<dbReference type="PANTHER" id="PTHR32552">
    <property type="entry name" value="FERRICHROME IRON RECEPTOR-RELATED"/>
    <property type="match status" value="1"/>
</dbReference>
<gene>
    <name evidence="17" type="ORF">DEM27_19180</name>
</gene>
<dbReference type="InterPro" id="IPR039426">
    <property type="entry name" value="TonB-dep_rcpt-like"/>
</dbReference>
<dbReference type="InterPro" id="IPR036942">
    <property type="entry name" value="Beta-barrel_TonB_sf"/>
</dbReference>
<dbReference type="Proteomes" id="UP000245252">
    <property type="component" value="Unassembled WGS sequence"/>
</dbReference>
<feature type="domain" description="TonB-dependent receptor-like beta-barrel" evidence="15">
    <location>
        <begin position="247"/>
        <end position="682"/>
    </location>
</feature>
<evidence type="ECO:0000256" key="12">
    <source>
        <dbReference type="PROSITE-ProRule" id="PRU01360"/>
    </source>
</evidence>
<comment type="subcellular location">
    <subcellularLocation>
        <location evidence="1 12">Cell outer membrane</location>
        <topology evidence="1 12">Multi-pass membrane protein</topology>
    </subcellularLocation>
</comment>
<dbReference type="PROSITE" id="PS52016">
    <property type="entry name" value="TONB_DEPENDENT_REC_3"/>
    <property type="match status" value="1"/>
</dbReference>
<dbReference type="AlphaFoldDB" id="A0A2U2DN07"/>
<dbReference type="InterPro" id="IPR000531">
    <property type="entry name" value="Beta-barrel_TonB"/>
</dbReference>
<sequence length="722" mass="77097">MKGNGVDRGRTGAVVFVVVMALGGTAAAQQREVPEDTVLETITVNARKIIEDITGVPFAVTALPSDALEEAGIEDTQSLARLVPGFNFADSGLGFSNTINIRGIGSASALISPSVLYYVDGVPLPVRVFDQPLGDIRQVEVLRGPQGTLFGLNAQAGVVNILTADPAEQRGGSIGVEVGSNGHKQISGTVEGPLSDTVSARIAGTLFDDNGDLANYLYSSPGTVGSVESDLRARLYGTASGKLVAAPSDTTKVTVTGGWSRDRQKPTTGIWLDDPGFPRNAFNPLPETQTETAHFGLTLEHDLEWARLTSVTGFQHYETELEADIVDGFIGTAQTGLPGFALQMPGLNVRRIDEHSNQWTQELRLDGETEGGTRWLAGISGLASTFDSTTDITSLQLANGAYRGRIDTVNIALFGEVTVPLTERLDWIGGLRLSHERKEFEGTFRGRNGARAYFSENGDEDYTFATGRTGFTYALADNMTAFATVARGEKTGGYLFYNQFAAMGMPLTPYDSASTWSYEAGLKATDLGGFLTLGTSLFYNDTSDEQLFTFNPVLGRFSVLNADTRSYGLEIEAKAQATETMAFSANLALLDAEIDGGANPAIIGNDVPYAPVFTASLAADYRRELDLAGLSGSGFVRAEYLYTGSRQIDPANSRKLDGYGLVNLRAGWQKGNIDIYASVENLFDKRYVSSAFQAGTSTTGSAVFAGIPGEGRTFTLGARVKF</sequence>
<keyword evidence="3 12" id="KW-1134">Transmembrane beta strand</keyword>
<evidence type="ECO:0000313" key="18">
    <source>
        <dbReference type="Proteomes" id="UP000245252"/>
    </source>
</evidence>
<dbReference type="SUPFAM" id="SSF56935">
    <property type="entry name" value="Porins"/>
    <property type="match status" value="1"/>
</dbReference>
<dbReference type="InterPro" id="IPR010917">
    <property type="entry name" value="TonB_rcpt_CS"/>
</dbReference>
<evidence type="ECO:0000259" key="15">
    <source>
        <dbReference type="Pfam" id="PF00593"/>
    </source>
</evidence>
<dbReference type="Pfam" id="PF00593">
    <property type="entry name" value="TonB_dep_Rec_b-barrel"/>
    <property type="match status" value="1"/>
</dbReference>
<dbReference type="CDD" id="cd01347">
    <property type="entry name" value="ligand_gated_channel"/>
    <property type="match status" value="1"/>
</dbReference>
<dbReference type="PANTHER" id="PTHR32552:SF81">
    <property type="entry name" value="TONB-DEPENDENT OUTER MEMBRANE RECEPTOR"/>
    <property type="match status" value="1"/>
</dbReference>
<keyword evidence="18" id="KW-1185">Reference proteome</keyword>
<organism evidence="17 18">
    <name type="scientific">Metarhizobium album</name>
    <dbReference type="NCBI Taxonomy" id="2182425"/>
    <lineage>
        <taxon>Bacteria</taxon>
        <taxon>Pseudomonadati</taxon>
        <taxon>Pseudomonadota</taxon>
        <taxon>Alphaproteobacteria</taxon>
        <taxon>Hyphomicrobiales</taxon>
        <taxon>Rhizobiaceae</taxon>
        <taxon>Metarhizobium</taxon>
    </lineage>
</organism>
<protein>
    <recommendedName>
        <fullName evidence="19">TonB-dependent receptor</fullName>
    </recommendedName>
</protein>
<keyword evidence="5 12" id="KW-0812">Transmembrane</keyword>
<evidence type="ECO:0008006" key="19">
    <source>
        <dbReference type="Google" id="ProtNLM"/>
    </source>
</evidence>
<accession>A0A2U2DN07</accession>
<evidence type="ECO:0000256" key="9">
    <source>
        <dbReference type="ARBA" id="ARBA00023077"/>
    </source>
</evidence>
<keyword evidence="4" id="KW-0410">Iron transport</keyword>
<keyword evidence="7" id="KW-0408">Iron</keyword>
<keyword evidence="6" id="KW-0732">Signal</keyword>
<evidence type="ECO:0000256" key="13">
    <source>
        <dbReference type="PROSITE-ProRule" id="PRU10144"/>
    </source>
</evidence>
<keyword evidence="2 12" id="KW-0813">Transport</keyword>
<dbReference type="EMBL" id="QFBC01000009">
    <property type="protein sequence ID" value="PWE54642.1"/>
    <property type="molecule type" value="Genomic_DNA"/>
</dbReference>
<evidence type="ECO:0000256" key="14">
    <source>
        <dbReference type="RuleBase" id="RU003357"/>
    </source>
</evidence>
<feature type="domain" description="TonB-dependent receptor plug" evidence="16">
    <location>
        <begin position="55"/>
        <end position="158"/>
    </location>
</feature>
<evidence type="ECO:0000256" key="1">
    <source>
        <dbReference type="ARBA" id="ARBA00004571"/>
    </source>
</evidence>
<evidence type="ECO:0000256" key="10">
    <source>
        <dbReference type="ARBA" id="ARBA00023136"/>
    </source>
</evidence>
<evidence type="ECO:0000256" key="2">
    <source>
        <dbReference type="ARBA" id="ARBA00022448"/>
    </source>
</evidence>
<evidence type="ECO:0000256" key="5">
    <source>
        <dbReference type="ARBA" id="ARBA00022692"/>
    </source>
</evidence>
<keyword evidence="9 14" id="KW-0798">TonB box</keyword>
<evidence type="ECO:0000259" key="16">
    <source>
        <dbReference type="Pfam" id="PF07715"/>
    </source>
</evidence>
<proteinExistence type="inferred from homology"/>
<keyword evidence="10 12" id="KW-0472">Membrane</keyword>
<comment type="similarity">
    <text evidence="12 14">Belongs to the TonB-dependent receptor family.</text>
</comment>
<feature type="short sequence motif" description="TonB C-terminal box" evidence="13">
    <location>
        <begin position="705"/>
        <end position="722"/>
    </location>
</feature>
<dbReference type="Pfam" id="PF07715">
    <property type="entry name" value="Plug"/>
    <property type="match status" value="1"/>
</dbReference>
<evidence type="ECO:0000256" key="11">
    <source>
        <dbReference type="ARBA" id="ARBA00023237"/>
    </source>
</evidence>
<dbReference type="OrthoDB" id="9760333at2"/>
<dbReference type="InterPro" id="IPR012910">
    <property type="entry name" value="Plug_dom"/>
</dbReference>
<reference evidence="17 18" key="1">
    <citation type="submission" date="2018-05" db="EMBL/GenBank/DDBJ databases">
        <title>The draft genome of strain NS-104.</title>
        <authorList>
            <person name="Hang P."/>
            <person name="Jiang J."/>
        </authorList>
    </citation>
    <scope>NUCLEOTIDE SEQUENCE [LARGE SCALE GENOMIC DNA]</scope>
    <source>
        <strain evidence="17 18">NS-104</strain>
    </source>
</reference>
<evidence type="ECO:0000256" key="6">
    <source>
        <dbReference type="ARBA" id="ARBA00022729"/>
    </source>
</evidence>
<name>A0A2U2DN07_9HYPH</name>
<dbReference type="GO" id="GO:0006826">
    <property type="term" value="P:iron ion transport"/>
    <property type="evidence" value="ECO:0007669"/>
    <property type="project" value="UniProtKB-KW"/>
</dbReference>
<comment type="caution">
    <text evidence="17">The sequence shown here is derived from an EMBL/GenBank/DDBJ whole genome shotgun (WGS) entry which is preliminary data.</text>
</comment>
<evidence type="ECO:0000256" key="3">
    <source>
        <dbReference type="ARBA" id="ARBA00022452"/>
    </source>
</evidence>
<keyword evidence="11 12" id="KW-0998">Cell outer membrane</keyword>
<evidence type="ECO:0000313" key="17">
    <source>
        <dbReference type="EMBL" id="PWE54642.1"/>
    </source>
</evidence>
<evidence type="ECO:0000256" key="8">
    <source>
        <dbReference type="ARBA" id="ARBA00023065"/>
    </source>
</evidence>
<dbReference type="PROSITE" id="PS01156">
    <property type="entry name" value="TONB_DEPENDENT_REC_2"/>
    <property type="match status" value="1"/>
</dbReference>
<evidence type="ECO:0000256" key="4">
    <source>
        <dbReference type="ARBA" id="ARBA00022496"/>
    </source>
</evidence>
<keyword evidence="8" id="KW-0406">Ion transport</keyword>
<dbReference type="GO" id="GO:0009279">
    <property type="term" value="C:cell outer membrane"/>
    <property type="evidence" value="ECO:0007669"/>
    <property type="project" value="UniProtKB-SubCell"/>
</dbReference>
<evidence type="ECO:0000256" key="7">
    <source>
        <dbReference type="ARBA" id="ARBA00023004"/>
    </source>
</evidence>
<dbReference type="Gene3D" id="2.40.170.20">
    <property type="entry name" value="TonB-dependent receptor, beta-barrel domain"/>
    <property type="match status" value="1"/>
</dbReference>